<evidence type="ECO:0000256" key="3">
    <source>
        <dbReference type="ARBA" id="ARBA00004986"/>
    </source>
</evidence>
<dbReference type="GO" id="GO:0004412">
    <property type="term" value="F:homoserine dehydrogenase activity"/>
    <property type="evidence" value="ECO:0007669"/>
    <property type="project" value="UniProtKB-UniRule"/>
</dbReference>
<evidence type="ECO:0000256" key="21">
    <source>
        <dbReference type="ARBA" id="ARBA00023154"/>
    </source>
</evidence>
<evidence type="ECO:0000256" key="12">
    <source>
        <dbReference type="ARBA" id="ARBA00022697"/>
    </source>
</evidence>
<dbReference type="GO" id="GO:0005524">
    <property type="term" value="F:ATP binding"/>
    <property type="evidence" value="ECO:0007669"/>
    <property type="project" value="UniProtKB-UniRule"/>
</dbReference>
<evidence type="ECO:0000256" key="7">
    <source>
        <dbReference type="ARBA" id="ARBA00007952"/>
    </source>
</evidence>
<keyword evidence="14 28" id="KW-0547">Nucleotide-binding</keyword>
<evidence type="ECO:0000256" key="11">
    <source>
        <dbReference type="ARBA" id="ARBA00022679"/>
    </source>
</evidence>
<dbReference type="InterPro" id="IPR036393">
    <property type="entry name" value="AceGlu_kinase-like_sf"/>
</dbReference>
<evidence type="ECO:0000256" key="1">
    <source>
        <dbReference type="ARBA" id="ARBA00001920"/>
    </source>
</evidence>
<evidence type="ECO:0000259" key="29">
    <source>
        <dbReference type="PROSITE" id="PS51671"/>
    </source>
</evidence>
<dbReference type="SUPFAM" id="SSF53633">
    <property type="entry name" value="Carbamate kinase-like"/>
    <property type="match status" value="1"/>
</dbReference>
<keyword evidence="15 28" id="KW-0418">Kinase</keyword>
<dbReference type="SUPFAM" id="SSF55021">
    <property type="entry name" value="ACT-like"/>
    <property type="match status" value="2"/>
</dbReference>
<dbReference type="PANTHER" id="PTHR43070">
    <property type="match status" value="1"/>
</dbReference>
<feature type="domain" description="ACT" evidence="29">
    <location>
        <begin position="331"/>
        <end position="405"/>
    </location>
</feature>
<dbReference type="FunFam" id="3.30.2130.10:FF:000001">
    <property type="entry name" value="Bifunctional aspartokinase/homoserine dehydrogenase"/>
    <property type="match status" value="1"/>
</dbReference>
<gene>
    <name evidence="30" type="primary">thrA</name>
    <name evidence="30" type="ORF">Asalp_14670</name>
</gene>
<keyword evidence="19" id="KW-0520">NAD</keyword>
<comment type="catalytic activity">
    <reaction evidence="27">
        <text>L-homoserine + NAD(+) = L-aspartate 4-semialdehyde + NADH + H(+)</text>
        <dbReference type="Rhea" id="RHEA:15757"/>
        <dbReference type="ChEBI" id="CHEBI:15378"/>
        <dbReference type="ChEBI" id="CHEBI:57476"/>
        <dbReference type="ChEBI" id="CHEBI:57540"/>
        <dbReference type="ChEBI" id="CHEBI:57945"/>
        <dbReference type="ChEBI" id="CHEBI:537519"/>
        <dbReference type="EC" id="1.1.1.3"/>
    </reaction>
    <physiologicalReaction direction="right-to-left" evidence="27">
        <dbReference type="Rhea" id="RHEA:15759"/>
    </physiologicalReaction>
</comment>
<dbReference type="InterPro" id="IPR002912">
    <property type="entry name" value="ACT_dom"/>
</dbReference>
<comment type="cofactor">
    <cofactor evidence="1">
        <name>a metal cation</name>
        <dbReference type="ChEBI" id="CHEBI:25213"/>
    </cofactor>
</comment>
<comment type="catalytic activity">
    <reaction evidence="25">
        <text>L-aspartate + ATP = 4-phospho-L-aspartate + ADP</text>
        <dbReference type="Rhea" id="RHEA:23776"/>
        <dbReference type="ChEBI" id="CHEBI:29991"/>
        <dbReference type="ChEBI" id="CHEBI:30616"/>
        <dbReference type="ChEBI" id="CHEBI:57535"/>
        <dbReference type="ChEBI" id="CHEBI:456216"/>
        <dbReference type="EC" id="2.7.2.4"/>
    </reaction>
    <physiologicalReaction direction="left-to-right" evidence="25">
        <dbReference type="Rhea" id="RHEA:23777"/>
    </physiologicalReaction>
</comment>
<evidence type="ECO:0000256" key="17">
    <source>
        <dbReference type="ARBA" id="ARBA00022857"/>
    </source>
</evidence>
<evidence type="ECO:0000256" key="9">
    <source>
        <dbReference type="ARBA" id="ARBA00011881"/>
    </source>
</evidence>
<comment type="pathway">
    <text evidence="2 28">Amino-acid biosynthesis; L-lysine biosynthesis via DAP pathway; (S)-tetrahydrodipicolinate from L-aspartate: step 1/4.</text>
</comment>
<keyword evidence="18 28" id="KW-0560">Oxidoreductase</keyword>
<evidence type="ECO:0000256" key="16">
    <source>
        <dbReference type="ARBA" id="ARBA00022840"/>
    </source>
</evidence>
<comment type="function">
    <text evidence="24">Bifunctional aspartate kinase and homoserine dehydrogenase that catalyzes the first and the third steps toward the synthesis of lysine, methionine and threonine from aspartate.</text>
</comment>
<evidence type="ECO:0000313" key="31">
    <source>
        <dbReference type="Proteomes" id="UP000222916"/>
    </source>
</evidence>
<dbReference type="RefSeq" id="WP_021139134.1">
    <property type="nucleotide sequence ID" value="NZ_ARYZ02000016.1"/>
</dbReference>
<dbReference type="AlphaFoldDB" id="T0R0H7"/>
<evidence type="ECO:0000256" key="2">
    <source>
        <dbReference type="ARBA" id="ARBA00004766"/>
    </source>
</evidence>
<evidence type="ECO:0000256" key="15">
    <source>
        <dbReference type="ARBA" id="ARBA00022777"/>
    </source>
</evidence>
<evidence type="ECO:0000256" key="19">
    <source>
        <dbReference type="ARBA" id="ARBA00023027"/>
    </source>
</evidence>
<dbReference type="FunFam" id="3.30.360.10:FF:000006">
    <property type="entry name" value="Bifunctional aspartokinase/homoserine dehydrogenase"/>
    <property type="match status" value="1"/>
</dbReference>
<comment type="pathway">
    <text evidence="5 28">Amino-acid biosynthesis; L-methionine biosynthesis via de novo pathway; L-homoserine from L-aspartate: step 3/3.</text>
</comment>
<keyword evidence="11 28" id="KW-0808">Transferase</keyword>
<evidence type="ECO:0000256" key="6">
    <source>
        <dbReference type="ARBA" id="ARBA00005139"/>
    </source>
</evidence>
<dbReference type="GO" id="GO:0004072">
    <property type="term" value="F:aspartate kinase activity"/>
    <property type="evidence" value="ECO:0007669"/>
    <property type="project" value="UniProtKB-UniRule"/>
</dbReference>
<dbReference type="Pfam" id="PF22468">
    <property type="entry name" value="ACT_9"/>
    <property type="match status" value="2"/>
</dbReference>
<evidence type="ECO:0000256" key="14">
    <source>
        <dbReference type="ARBA" id="ARBA00022741"/>
    </source>
</evidence>
<dbReference type="GO" id="GO:0009090">
    <property type="term" value="P:homoserine biosynthetic process"/>
    <property type="evidence" value="ECO:0007669"/>
    <property type="project" value="UniProtKB-ARBA"/>
</dbReference>
<dbReference type="Proteomes" id="UP000222916">
    <property type="component" value="Chromosome"/>
</dbReference>
<dbReference type="InterPro" id="IPR045865">
    <property type="entry name" value="ACT-like_dom_sf"/>
</dbReference>
<evidence type="ECO:0000256" key="24">
    <source>
        <dbReference type="ARBA" id="ARBA00044938"/>
    </source>
</evidence>
<dbReference type="CDD" id="cd04922">
    <property type="entry name" value="ACT_AKi-HSDH-ThrA_2"/>
    <property type="match status" value="1"/>
</dbReference>
<keyword evidence="21" id="KW-0457">Lysine biosynthesis</keyword>
<dbReference type="InterPro" id="IPR011147">
    <property type="entry name" value="Bifunc_Aspkin/hSer_DH"/>
</dbReference>
<evidence type="ECO:0000256" key="27">
    <source>
        <dbReference type="ARBA" id="ARBA00049031"/>
    </source>
</evidence>
<keyword evidence="13" id="KW-0479">Metal-binding</keyword>
<dbReference type="NCBIfam" id="NF006959">
    <property type="entry name" value="PRK09436.1"/>
    <property type="match status" value="1"/>
</dbReference>
<evidence type="ECO:0000256" key="25">
    <source>
        <dbReference type="ARBA" id="ARBA00048561"/>
    </source>
</evidence>
<proteinExistence type="inferred from homology"/>
<comment type="similarity">
    <text evidence="8 28">In the N-terminal section; belongs to the aspartokinase family.</text>
</comment>
<keyword evidence="12" id="KW-0791">Threonine biosynthesis</keyword>
<evidence type="ECO:0000256" key="18">
    <source>
        <dbReference type="ARBA" id="ARBA00023002"/>
    </source>
</evidence>
<dbReference type="InterPro" id="IPR042199">
    <property type="entry name" value="AsparK_Bifunc_asparK/hSer_DH"/>
</dbReference>
<dbReference type="GO" id="GO:0046872">
    <property type="term" value="F:metal ion binding"/>
    <property type="evidence" value="ECO:0007669"/>
    <property type="project" value="UniProtKB-KW"/>
</dbReference>
<dbReference type="PIRSF" id="PIRSF000727">
    <property type="entry name" value="ThrA"/>
    <property type="match status" value="1"/>
</dbReference>
<comment type="pathway">
    <text evidence="4 28">Amino-acid biosynthesis; L-threonine biosynthesis; L-threonine from L-aspartate: step 3/5.</text>
</comment>
<keyword evidence="23" id="KW-0511">Multifunctional enzyme</keyword>
<keyword evidence="17 28" id="KW-0521">NADP</keyword>
<dbReference type="InterPro" id="IPR054352">
    <property type="entry name" value="ACT_Aspartokinase"/>
</dbReference>
<dbReference type="FunFam" id="3.40.50.720:FF:000083">
    <property type="entry name" value="Bifunctional aspartokinase/homoserine dehydrogenase"/>
    <property type="match status" value="1"/>
</dbReference>
<dbReference type="Gene3D" id="3.30.2130.10">
    <property type="entry name" value="VC0802-like"/>
    <property type="match status" value="1"/>
</dbReference>
<dbReference type="GO" id="GO:0009089">
    <property type="term" value="P:lysine biosynthetic process via diaminopimelate"/>
    <property type="evidence" value="ECO:0007669"/>
    <property type="project" value="UniProtKB-UniRule"/>
</dbReference>
<dbReference type="InterPro" id="IPR001342">
    <property type="entry name" value="HDH_cat"/>
</dbReference>
<accession>T0R0H7</accession>
<evidence type="ECO:0000256" key="13">
    <source>
        <dbReference type="ARBA" id="ARBA00022723"/>
    </source>
</evidence>
<reference evidence="31" key="1">
    <citation type="journal article" date="2018" name="BMC Genomics">
        <title>The complete and fully assembled genome sequence of Aeromonas salmonicida subsp. pectinolytica and its comparative analysis with other Aeromonas species: investigation of the mobilome in environmental and pathogenic strains.</title>
        <authorList>
            <person name="Pfeiffer F."/>
            <person name="Zamora-Lagos M.A."/>
            <person name="Blettinger M."/>
            <person name="Yeroslaviz A."/>
            <person name="Dahl A."/>
            <person name="Gruber S."/>
            <person name="Habermann B.H."/>
        </authorList>
    </citation>
    <scope>NUCLEOTIDE SEQUENCE [LARGE SCALE GENOMIC DNA]</scope>
    <source>
        <strain evidence="31">34mel</strain>
    </source>
</reference>
<dbReference type="Pfam" id="PF03447">
    <property type="entry name" value="NAD_binding_3"/>
    <property type="match status" value="1"/>
</dbReference>
<dbReference type="GO" id="GO:0009088">
    <property type="term" value="P:threonine biosynthetic process"/>
    <property type="evidence" value="ECO:0007669"/>
    <property type="project" value="UniProtKB-UniRule"/>
</dbReference>
<dbReference type="UniPathway" id="UPA00051">
    <property type="reaction ID" value="UER00462"/>
</dbReference>
<dbReference type="UniPathway" id="UPA00050">
    <property type="reaction ID" value="UER00063"/>
</dbReference>
<dbReference type="PROSITE" id="PS00324">
    <property type="entry name" value="ASPARTOKINASE"/>
    <property type="match status" value="1"/>
</dbReference>
<dbReference type="NCBIfam" id="TIGR00657">
    <property type="entry name" value="asp_kinases"/>
    <property type="match status" value="1"/>
</dbReference>
<dbReference type="SUPFAM" id="SSF55347">
    <property type="entry name" value="Glyceraldehyde-3-phosphate dehydrogenase-like, C-terminal domain"/>
    <property type="match status" value="1"/>
</dbReference>
<dbReference type="CDD" id="cd04921">
    <property type="entry name" value="ACT_AKi-HSDH-ThrA-like_1"/>
    <property type="match status" value="1"/>
</dbReference>
<dbReference type="Gene3D" id="3.30.360.10">
    <property type="entry name" value="Dihydrodipicolinate Reductase, domain 2"/>
    <property type="match status" value="1"/>
</dbReference>
<comment type="pathway">
    <text evidence="6 28">Amino-acid biosynthesis; L-threonine biosynthesis; L-threonine from L-aspartate: step 1/5.</text>
</comment>
<dbReference type="EMBL" id="CP022426">
    <property type="protein sequence ID" value="ATP08676.1"/>
    <property type="molecule type" value="Genomic_DNA"/>
</dbReference>
<keyword evidence="10 28" id="KW-0028">Amino-acid biosynthesis</keyword>
<evidence type="ECO:0000256" key="22">
    <source>
        <dbReference type="ARBA" id="ARBA00023167"/>
    </source>
</evidence>
<comment type="pathway">
    <text evidence="3 28">Amino-acid biosynthesis; L-methionine biosynthesis via de novo pathway; L-homoserine from L-aspartate: step 1/3.</text>
</comment>
<dbReference type="Gene3D" id="3.40.1160.10">
    <property type="entry name" value="Acetylglutamate kinase-like"/>
    <property type="match status" value="1"/>
</dbReference>
<dbReference type="Pfam" id="PF00742">
    <property type="entry name" value="Homoserine_dh"/>
    <property type="match status" value="1"/>
</dbReference>
<keyword evidence="20" id="KW-0915">Sodium</keyword>
<keyword evidence="22" id="KW-0486">Methionine biosynthesis</keyword>
<dbReference type="EC" id="2.7.2.4" evidence="28"/>
<sequence>MRVLKFGGSSLADAERFLRVADIAVNTHGQSQVALVLSAPAKVTNHLVALVEQTSRGMDASSTLFEINGIFSRLLAGLKAAYPALDDKALLARLTAELDQVERLMQGIRLLGLCPDNVQARILSRGENLSIAFMHELLRVRGLELDIIVPEQLLVTDGGYLEAHVDIEASRLRFAAKGLRPAVEGQGPAGKESCLYLMPGFTGGSDKGETVLLGRNGSDYSAAVLAACVDAECCEIWTDVEGCYNCDPRLVPDAYLLKTLSYKEAMELSYFGAKVLHPKTIAPVAQFHIPCLIKNSFNPQGPGTLIGVEQGDDDLKVKAISDLSGMCMFNVSGPGMKGMVGMAGRIFSAVSRAGVSIVLITQSSSEYSVSFCIHSYDSEKTRKVLEREFELEFKNQLLEPLDIISDLAIISLIGDGMRTSKGMAARFFTSLAQASINIVAIAQGSSERSISAVVRDRKVAEAIKACHQNFFGSQQFIDLFVVGVGGVGAALVDQIARQQPVLAEQGTGLRVVGIANSRQMAVNKDGLALANWREQLVEARDSFSLEAVQKLVEESHLINPVIVDCTSSEAIAVQYADFLAAGFHVVTPNKKANTGSLDYYKALRRTARQTRRKFLYETNVGAGLPVIENLQNLIKAGDKLRAFDGVLSGSLSFIFGKLDEGMAFSEATKIARGNGFTEPDPRDDLNGMDVARKLLILAREAGMALELSDVEVEQALPPGFVKEGDVSEDVEAFMARLPEADGWFRDQFAAAQREGKVLRYVGSIEGGKCKVAIKAVGGDEPLFKVKDGENALAFFSTYYQPIPLVLRGYGAGTEVTAAGVFADVLRTQNWKQEL</sequence>
<keyword evidence="16 28" id="KW-0067">ATP-binding</keyword>
<dbReference type="Pfam" id="PF00696">
    <property type="entry name" value="AA_kinase"/>
    <property type="match status" value="1"/>
</dbReference>
<dbReference type="PROSITE" id="PS51671">
    <property type="entry name" value="ACT"/>
    <property type="match status" value="1"/>
</dbReference>
<evidence type="ECO:0000256" key="10">
    <source>
        <dbReference type="ARBA" id="ARBA00022605"/>
    </source>
</evidence>
<dbReference type="InterPro" id="IPR049638">
    <property type="entry name" value="AK-HD"/>
</dbReference>
<evidence type="ECO:0000256" key="20">
    <source>
        <dbReference type="ARBA" id="ARBA00023053"/>
    </source>
</evidence>
<dbReference type="PROSITE" id="PS01042">
    <property type="entry name" value="HOMOSER_DHGENASE"/>
    <property type="match status" value="1"/>
</dbReference>
<dbReference type="EC" id="1.1.1.3" evidence="28"/>
<dbReference type="OrthoDB" id="9799110at2"/>
<dbReference type="Gene3D" id="1.20.120.1320">
    <property type="entry name" value="Aspartokinase, catalytic domain"/>
    <property type="match status" value="1"/>
</dbReference>
<dbReference type="SUPFAM" id="SSF51735">
    <property type="entry name" value="NAD(P)-binding Rossmann-fold domains"/>
    <property type="match status" value="1"/>
</dbReference>
<dbReference type="GO" id="GO:0050661">
    <property type="term" value="F:NADP binding"/>
    <property type="evidence" value="ECO:0007669"/>
    <property type="project" value="UniProtKB-UniRule"/>
</dbReference>
<name>T0R0H7_AERSA</name>
<evidence type="ECO:0000256" key="5">
    <source>
        <dbReference type="ARBA" id="ARBA00005062"/>
    </source>
</evidence>
<dbReference type="InterPro" id="IPR018042">
    <property type="entry name" value="Aspartate_kinase_CS"/>
</dbReference>
<evidence type="ECO:0000256" key="8">
    <source>
        <dbReference type="ARBA" id="ARBA00010046"/>
    </source>
</evidence>
<dbReference type="InterPro" id="IPR001341">
    <property type="entry name" value="Asp_kinase"/>
</dbReference>
<comment type="similarity">
    <text evidence="7 28">In the C-terminal section; belongs to the homoserine dehydrogenase family.</text>
</comment>
<dbReference type="GO" id="GO:0009086">
    <property type="term" value="P:methionine biosynthetic process"/>
    <property type="evidence" value="ECO:0007669"/>
    <property type="project" value="UniProtKB-KW"/>
</dbReference>
<dbReference type="PANTHER" id="PTHR43070:SF3">
    <property type="entry name" value="HOMOSERINE DEHYDROGENASE"/>
    <property type="match status" value="1"/>
</dbReference>
<dbReference type="CDD" id="cd04257">
    <property type="entry name" value="AAK_AK-HSDH"/>
    <property type="match status" value="1"/>
</dbReference>
<evidence type="ECO:0000256" key="4">
    <source>
        <dbReference type="ARBA" id="ARBA00005056"/>
    </source>
</evidence>
<organism evidence="30 31">
    <name type="scientific">Aeromonas salmonicida subsp. pectinolytica 34mel</name>
    <dbReference type="NCBI Taxonomy" id="1324960"/>
    <lineage>
        <taxon>Bacteria</taxon>
        <taxon>Pseudomonadati</taxon>
        <taxon>Pseudomonadota</taxon>
        <taxon>Gammaproteobacteria</taxon>
        <taxon>Aeromonadales</taxon>
        <taxon>Aeromonadaceae</taxon>
        <taxon>Aeromonas</taxon>
    </lineage>
</organism>
<evidence type="ECO:0000256" key="23">
    <source>
        <dbReference type="ARBA" id="ARBA00023268"/>
    </source>
</evidence>
<evidence type="ECO:0000256" key="26">
    <source>
        <dbReference type="ARBA" id="ARBA00048841"/>
    </source>
</evidence>
<comment type="subunit">
    <text evidence="9 28">Homotetramer.</text>
</comment>
<dbReference type="UniPathway" id="UPA00034">
    <property type="reaction ID" value="UER00015"/>
</dbReference>
<dbReference type="InterPro" id="IPR005106">
    <property type="entry name" value="Asp/hSer_DH_NAD-bd"/>
</dbReference>
<comment type="catalytic activity">
    <reaction evidence="26">
        <text>L-homoserine + NADP(+) = L-aspartate 4-semialdehyde + NADPH + H(+)</text>
        <dbReference type="Rhea" id="RHEA:15761"/>
        <dbReference type="ChEBI" id="CHEBI:15378"/>
        <dbReference type="ChEBI" id="CHEBI:57476"/>
        <dbReference type="ChEBI" id="CHEBI:57783"/>
        <dbReference type="ChEBI" id="CHEBI:58349"/>
        <dbReference type="ChEBI" id="CHEBI:537519"/>
        <dbReference type="EC" id="1.1.1.3"/>
    </reaction>
    <physiologicalReaction direction="right-to-left" evidence="26">
        <dbReference type="Rhea" id="RHEA:15763"/>
    </physiologicalReaction>
</comment>
<dbReference type="InterPro" id="IPR019811">
    <property type="entry name" value="HDH_CS"/>
</dbReference>
<dbReference type="InterPro" id="IPR001048">
    <property type="entry name" value="Asp/Glu/Uridylate_kinase"/>
</dbReference>
<dbReference type="InterPro" id="IPR036291">
    <property type="entry name" value="NAD(P)-bd_dom_sf"/>
</dbReference>
<dbReference type="InterPro" id="IPR041743">
    <property type="entry name" value="AK-HSDH_N"/>
</dbReference>
<dbReference type="Gene3D" id="3.40.50.720">
    <property type="entry name" value="NAD(P)-binding Rossmann-like Domain"/>
    <property type="match status" value="1"/>
</dbReference>
<protein>
    <recommendedName>
        <fullName evidence="28">Bifunctional aspartokinase/homoserine dehydrogenase</fullName>
    </recommendedName>
    <domain>
        <recommendedName>
            <fullName evidence="28">Aspartokinase</fullName>
            <ecNumber evidence="28">2.7.2.4</ecNumber>
        </recommendedName>
    </domain>
    <domain>
        <recommendedName>
            <fullName evidence="28">Homoserine dehydrogenase</fullName>
            <ecNumber evidence="28">1.1.1.3</ecNumber>
        </recommendedName>
    </domain>
</protein>
<evidence type="ECO:0000313" key="30">
    <source>
        <dbReference type="EMBL" id="ATP08676.1"/>
    </source>
</evidence>
<evidence type="ECO:0000256" key="28">
    <source>
        <dbReference type="PIRNR" id="PIRNR000727"/>
    </source>
</evidence>